<dbReference type="Pfam" id="PF05116">
    <property type="entry name" value="S6PP"/>
    <property type="match status" value="1"/>
</dbReference>
<dbReference type="InterPro" id="IPR012847">
    <property type="entry name" value="Sucrose_phosphatase_pln/cyn"/>
</dbReference>
<name>A0AAW9Q341_9CYAN</name>
<comment type="pathway">
    <text evidence="2">Glycan biosynthesis; sucrose biosynthesis; sucrose from D-fructose 6-phosphate and UDP-alpha-D-glucose: step 2/2.</text>
</comment>
<dbReference type="NCBIfam" id="TIGR01482">
    <property type="entry name" value="SPP-subfamily"/>
    <property type="match status" value="1"/>
</dbReference>
<dbReference type="SFLD" id="SFLDG01141">
    <property type="entry name" value="C2.B.1:_Sucrose_Phosphatase_Li"/>
    <property type="match status" value="1"/>
</dbReference>
<evidence type="ECO:0000256" key="4">
    <source>
        <dbReference type="ARBA" id="ARBA00013112"/>
    </source>
</evidence>
<dbReference type="GO" id="GO:0000287">
    <property type="term" value="F:magnesium ion binding"/>
    <property type="evidence" value="ECO:0007669"/>
    <property type="project" value="InterPro"/>
</dbReference>
<evidence type="ECO:0000256" key="6">
    <source>
        <dbReference type="ARBA" id="ARBA00048036"/>
    </source>
</evidence>
<dbReference type="InterPro" id="IPR006380">
    <property type="entry name" value="SPP-like_dom"/>
</dbReference>
<evidence type="ECO:0000256" key="3">
    <source>
        <dbReference type="ARBA" id="ARBA00007211"/>
    </source>
</evidence>
<evidence type="ECO:0000313" key="9">
    <source>
        <dbReference type="Proteomes" id="UP001333818"/>
    </source>
</evidence>
<dbReference type="EC" id="3.1.3.24" evidence="4"/>
<dbReference type="InterPro" id="IPR006379">
    <property type="entry name" value="HAD-SF_hydro_IIB"/>
</dbReference>
<evidence type="ECO:0000256" key="1">
    <source>
        <dbReference type="ARBA" id="ARBA00001946"/>
    </source>
</evidence>
<proteinExistence type="inferred from homology"/>
<dbReference type="PANTHER" id="PTHR46521">
    <property type="entry name" value="SUCROSE-PHOSPHATASE 2-RELATED"/>
    <property type="match status" value="1"/>
</dbReference>
<dbReference type="Gene3D" id="3.90.1070.10">
    <property type="match status" value="1"/>
</dbReference>
<evidence type="ECO:0000256" key="5">
    <source>
        <dbReference type="ARBA" id="ARBA00022801"/>
    </source>
</evidence>
<dbReference type="NCBIfam" id="TIGR01484">
    <property type="entry name" value="HAD-SF-IIB"/>
    <property type="match status" value="1"/>
</dbReference>
<dbReference type="PANTHER" id="PTHR46521:SF4">
    <property type="entry name" value="SUCROSE-PHOSPHATASE 2-RELATED"/>
    <property type="match status" value="1"/>
</dbReference>
<dbReference type="SUPFAM" id="SSF56784">
    <property type="entry name" value="HAD-like"/>
    <property type="match status" value="1"/>
</dbReference>
<reference evidence="8" key="1">
    <citation type="submission" date="2024-01" db="EMBL/GenBank/DDBJ databases">
        <title>Bank of Algae and Cyanobacteria of the Azores (BACA) strain genomes.</title>
        <authorList>
            <person name="Luz R."/>
            <person name="Cordeiro R."/>
            <person name="Fonseca A."/>
            <person name="Goncalves V."/>
        </authorList>
    </citation>
    <scope>NUCLEOTIDE SEQUENCE</scope>
    <source>
        <strain evidence="8">BACA0141</strain>
    </source>
</reference>
<comment type="cofactor">
    <cofactor evidence="1">
        <name>Mg(2+)</name>
        <dbReference type="ChEBI" id="CHEBI:18420"/>
    </cofactor>
</comment>
<dbReference type="Proteomes" id="UP001333818">
    <property type="component" value="Unassembled WGS sequence"/>
</dbReference>
<comment type="caution">
    <text evidence="8">The sequence shown here is derived from an EMBL/GenBank/DDBJ whole genome shotgun (WGS) entry which is preliminary data.</text>
</comment>
<dbReference type="Gene3D" id="3.40.50.1000">
    <property type="entry name" value="HAD superfamily/HAD-like"/>
    <property type="match status" value="1"/>
</dbReference>
<evidence type="ECO:0000313" key="8">
    <source>
        <dbReference type="EMBL" id="MEE3717316.1"/>
    </source>
</evidence>
<comment type="catalytic activity">
    <reaction evidence="6">
        <text>sucrose 6(F)-phosphate + H2O = sucrose + phosphate</text>
        <dbReference type="Rhea" id="RHEA:19289"/>
        <dbReference type="ChEBI" id="CHEBI:15377"/>
        <dbReference type="ChEBI" id="CHEBI:17992"/>
        <dbReference type="ChEBI" id="CHEBI:43474"/>
        <dbReference type="ChEBI" id="CHEBI:57723"/>
        <dbReference type="EC" id="3.1.3.24"/>
    </reaction>
</comment>
<dbReference type="InterPro" id="IPR036412">
    <property type="entry name" value="HAD-like_sf"/>
</dbReference>
<dbReference type="InterPro" id="IPR023214">
    <property type="entry name" value="HAD_sf"/>
</dbReference>
<dbReference type="NCBIfam" id="TIGR01485">
    <property type="entry name" value="SPP_plant-cyano"/>
    <property type="match status" value="1"/>
</dbReference>
<gene>
    <name evidence="8" type="ORF">V2H45_11200</name>
</gene>
<accession>A0AAW9Q341</accession>
<comment type="similarity">
    <text evidence="3">Belongs to the sucrose phosphatase family.</text>
</comment>
<evidence type="ECO:0000259" key="7">
    <source>
        <dbReference type="Pfam" id="PF05116"/>
    </source>
</evidence>
<sequence>MKFLLATDLDNTLIGDDRATIALNQKLASAREQVYLVYATGRSLVSYQELCKDFLKRTGQSLLEPDYLVTGVGSQIYFENTLDRKWAEQISRGWERDEIALLTKSMPELLPQPQSEQNQWKLSYLLDSENNDAIVKELKNRLDQTGIKAQIIFSSDRDLDILPKDSGKGKAVNYLRDKLQIPHESTLVCGDSGNDIAMFEQMTLGAIVRNSQQELLAWQQLHSHPYRYLSPSAYAWGILEAIEYFKIPLFV</sequence>
<dbReference type="GO" id="GO:0005986">
    <property type="term" value="P:sucrose biosynthetic process"/>
    <property type="evidence" value="ECO:0007669"/>
    <property type="project" value="InterPro"/>
</dbReference>
<dbReference type="InterPro" id="IPR051518">
    <property type="entry name" value="Sucrose_Phosphatase"/>
</dbReference>
<dbReference type="SFLD" id="SFLDS00003">
    <property type="entry name" value="Haloacid_Dehalogenase"/>
    <property type="match status" value="1"/>
</dbReference>
<organism evidence="8 9">
    <name type="scientific">Tumidithrix elongata BACA0141</name>
    <dbReference type="NCBI Taxonomy" id="2716417"/>
    <lineage>
        <taxon>Bacteria</taxon>
        <taxon>Bacillati</taxon>
        <taxon>Cyanobacteriota</taxon>
        <taxon>Cyanophyceae</taxon>
        <taxon>Pseudanabaenales</taxon>
        <taxon>Pseudanabaenaceae</taxon>
        <taxon>Tumidithrix</taxon>
        <taxon>Tumidithrix elongata</taxon>
    </lineage>
</organism>
<dbReference type="RefSeq" id="WP_330483745.1">
    <property type="nucleotide sequence ID" value="NZ_JAZBJZ010000038.1"/>
</dbReference>
<feature type="domain" description="Sucrose phosphatase-like" evidence="7">
    <location>
        <begin position="2"/>
        <end position="246"/>
    </location>
</feature>
<dbReference type="EMBL" id="JAZBJZ010000038">
    <property type="protein sequence ID" value="MEE3717316.1"/>
    <property type="molecule type" value="Genomic_DNA"/>
</dbReference>
<dbReference type="GO" id="GO:0050307">
    <property type="term" value="F:sucrose-phosphate phosphatase activity"/>
    <property type="evidence" value="ECO:0007669"/>
    <property type="project" value="UniProtKB-EC"/>
</dbReference>
<dbReference type="SFLD" id="SFLDG01140">
    <property type="entry name" value="C2.B:_Phosphomannomutase_and_P"/>
    <property type="match status" value="1"/>
</dbReference>
<keyword evidence="9" id="KW-1185">Reference proteome</keyword>
<evidence type="ECO:0000256" key="2">
    <source>
        <dbReference type="ARBA" id="ARBA00005070"/>
    </source>
</evidence>
<dbReference type="AlphaFoldDB" id="A0AAW9Q341"/>
<keyword evidence="5 8" id="KW-0378">Hydrolase</keyword>
<protein>
    <recommendedName>
        <fullName evidence="4">sucrose-phosphate phosphatase</fullName>
        <ecNumber evidence="4">3.1.3.24</ecNumber>
    </recommendedName>
</protein>